<dbReference type="Gramene" id="mRNA:HanXRQr2_Chr06g0246081">
    <property type="protein sequence ID" value="CDS:HanXRQr2_Chr06g0246081.1"/>
    <property type="gene ID" value="HanXRQr2_Chr06g0246081"/>
</dbReference>
<evidence type="ECO:0000313" key="2">
    <source>
        <dbReference type="EMBL" id="KAF5801260.1"/>
    </source>
</evidence>
<evidence type="ECO:0000313" key="3">
    <source>
        <dbReference type="Proteomes" id="UP000215914"/>
    </source>
</evidence>
<dbReference type="PROSITE" id="PS50181">
    <property type="entry name" value="FBOX"/>
    <property type="match status" value="1"/>
</dbReference>
<dbReference type="SUPFAM" id="SSF81383">
    <property type="entry name" value="F-box domain"/>
    <property type="match status" value="1"/>
</dbReference>
<dbReference type="InterPro" id="IPR036047">
    <property type="entry name" value="F-box-like_dom_sf"/>
</dbReference>
<dbReference type="PANTHER" id="PTHR32278:SF61">
    <property type="entry name" value="F-BOX DOMAIN, PHLOEM PROTEIN 2-LIKE PROTEIN-RELATED"/>
    <property type="match status" value="1"/>
</dbReference>
<dbReference type="Proteomes" id="UP000215914">
    <property type="component" value="Unassembled WGS sequence"/>
</dbReference>
<keyword evidence="3" id="KW-1185">Reference proteome</keyword>
<reference evidence="2" key="2">
    <citation type="submission" date="2020-06" db="EMBL/GenBank/DDBJ databases">
        <title>Helianthus annuus Genome sequencing and assembly Release 2.</title>
        <authorList>
            <person name="Gouzy J."/>
            <person name="Langlade N."/>
            <person name="Munos S."/>
        </authorList>
    </citation>
    <scope>NUCLEOTIDE SEQUENCE</scope>
    <source>
        <tissue evidence="2">Leaves</tissue>
    </source>
</reference>
<dbReference type="AlphaFoldDB" id="A0A9K3NIW2"/>
<dbReference type="Gene3D" id="1.20.1280.50">
    <property type="match status" value="1"/>
</dbReference>
<evidence type="ECO:0000259" key="1">
    <source>
        <dbReference type="PROSITE" id="PS50181"/>
    </source>
</evidence>
<dbReference type="EMBL" id="MNCJ02000321">
    <property type="protein sequence ID" value="KAF5801260.1"/>
    <property type="molecule type" value="Genomic_DNA"/>
</dbReference>
<sequence>MHIELEKCADRWVGCANRFSGEEMTESNNAPSFSDLPEGYVTDILSITSPRDACRASSISKAFHSAADSDAVWDRFLPLDYRQVIARTVSPVVFESKKQLYHRLSESYIILDCGYLVSQTTW</sequence>
<organism evidence="2 3">
    <name type="scientific">Helianthus annuus</name>
    <name type="common">Common sunflower</name>
    <dbReference type="NCBI Taxonomy" id="4232"/>
    <lineage>
        <taxon>Eukaryota</taxon>
        <taxon>Viridiplantae</taxon>
        <taxon>Streptophyta</taxon>
        <taxon>Embryophyta</taxon>
        <taxon>Tracheophyta</taxon>
        <taxon>Spermatophyta</taxon>
        <taxon>Magnoliopsida</taxon>
        <taxon>eudicotyledons</taxon>
        <taxon>Gunneridae</taxon>
        <taxon>Pentapetalae</taxon>
        <taxon>asterids</taxon>
        <taxon>campanulids</taxon>
        <taxon>Asterales</taxon>
        <taxon>Asteraceae</taxon>
        <taxon>Asteroideae</taxon>
        <taxon>Heliantheae alliance</taxon>
        <taxon>Heliantheae</taxon>
        <taxon>Helianthus</taxon>
    </lineage>
</organism>
<feature type="domain" description="F-box" evidence="1">
    <location>
        <begin position="30"/>
        <end position="76"/>
    </location>
</feature>
<reference evidence="2" key="1">
    <citation type="journal article" date="2017" name="Nature">
        <title>The sunflower genome provides insights into oil metabolism, flowering and Asterid evolution.</title>
        <authorList>
            <person name="Badouin H."/>
            <person name="Gouzy J."/>
            <person name="Grassa C.J."/>
            <person name="Murat F."/>
            <person name="Staton S.E."/>
            <person name="Cottret L."/>
            <person name="Lelandais-Briere C."/>
            <person name="Owens G.L."/>
            <person name="Carrere S."/>
            <person name="Mayjonade B."/>
            <person name="Legrand L."/>
            <person name="Gill N."/>
            <person name="Kane N.C."/>
            <person name="Bowers J.E."/>
            <person name="Hubner S."/>
            <person name="Bellec A."/>
            <person name="Berard A."/>
            <person name="Berges H."/>
            <person name="Blanchet N."/>
            <person name="Boniface M.C."/>
            <person name="Brunel D."/>
            <person name="Catrice O."/>
            <person name="Chaidir N."/>
            <person name="Claudel C."/>
            <person name="Donnadieu C."/>
            <person name="Faraut T."/>
            <person name="Fievet G."/>
            <person name="Helmstetter N."/>
            <person name="King M."/>
            <person name="Knapp S.J."/>
            <person name="Lai Z."/>
            <person name="Le Paslier M.C."/>
            <person name="Lippi Y."/>
            <person name="Lorenzon L."/>
            <person name="Mandel J.R."/>
            <person name="Marage G."/>
            <person name="Marchand G."/>
            <person name="Marquand E."/>
            <person name="Bret-Mestries E."/>
            <person name="Morien E."/>
            <person name="Nambeesan S."/>
            <person name="Nguyen T."/>
            <person name="Pegot-Espagnet P."/>
            <person name="Pouilly N."/>
            <person name="Raftis F."/>
            <person name="Sallet E."/>
            <person name="Schiex T."/>
            <person name="Thomas J."/>
            <person name="Vandecasteele C."/>
            <person name="Vares D."/>
            <person name="Vear F."/>
            <person name="Vautrin S."/>
            <person name="Crespi M."/>
            <person name="Mangin B."/>
            <person name="Burke J.M."/>
            <person name="Salse J."/>
            <person name="Munos S."/>
            <person name="Vincourt P."/>
            <person name="Rieseberg L.H."/>
            <person name="Langlade N.B."/>
        </authorList>
    </citation>
    <scope>NUCLEOTIDE SEQUENCE</scope>
    <source>
        <tissue evidence="2">Leaves</tissue>
    </source>
</reference>
<gene>
    <name evidence="2" type="ORF">HanXRQr2_Chr06g0246081</name>
</gene>
<dbReference type="CDD" id="cd22162">
    <property type="entry name" value="F-box_AtSKIP3-like"/>
    <property type="match status" value="1"/>
</dbReference>
<comment type="caution">
    <text evidence="2">The sequence shown here is derived from an EMBL/GenBank/DDBJ whole genome shotgun (WGS) entry which is preliminary data.</text>
</comment>
<name>A0A9K3NIW2_HELAN</name>
<dbReference type="Pfam" id="PF12937">
    <property type="entry name" value="F-box-like"/>
    <property type="match status" value="1"/>
</dbReference>
<dbReference type="PANTHER" id="PTHR32278">
    <property type="entry name" value="F-BOX DOMAIN-CONTAINING PROTEIN"/>
    <property type="match status" value="1"/>
</dbReference>
<accession>A0A9K3NIW2</accession>
<protein>
    <submittedName>
        <fullName evidence="2">F-box domain-containing protein</fullName>
    </submittedName>
</protein>
<dbReference type="InterPro" id="IPR001810">
    <property type="entry name" value="F-box_dom"/>
</dbReference>
<proteinExistence type="predicted"/>